<comment type="caution">
    <text evidence="5">The sequence shown here is derived from an EMBL/GenBank/DDBJ whole genome shotgun (WGS) entry which is preliminary data.</text>
</comment>
<dbReference type="CDD" id="cd02846">
    <property type="entry name" value="PAZ_argonaute_like"/>
    <property type="match status" value="1"/>
</dbReference>
<dbReference type="GO" id="GO:0003723">
    <property type="term" value="F:RNA binding"/>
    <property type="evidence" value="ECO:0007669"/>
    <property type="project" value="InterPro"/>
</dbReference>
<dbReference type="InterPro" id="IPR036085">
    <property type="entry name" value="PAZ_dom_sf"/>
</dbReference>
<sequence length="873" mass="100201">MLEPVLVTGNPKPPPKPLPGKEGRSINLITNFYEVKVKDLGKTLVLYDVVIKVFGKEEEAPRERKREIFEGLKKEHKNIFDKCHIAFDGVKQAVSVGRIRMIAEGVPYKVNVTCGHEAFVYEVVLKFANLRKLSSLRKYLKCKYGKRRDNSVEVASVLHLIHIMFRHSLMLNYIPLGQNSFFPWGTSPDFTSSSVGSGMQVERGYHAACRELHGLEEENQDHWRNGALLLNVNTKYTVFHKDQPVLKFMKDVNLISDNQNMNKKFPEEVRKSLEDKLKGKKVRVMYGYKRTYRVIGIPDKSAEDHRFEVQKKSKTVTQYMNERYEVQLKYPRLNLIQAAPEEKGVYLPLECCQLSEKQRVSEKLLSKEQKTMLIDFSAQAPRQKLNTVNKFVQINDFTKNQMMQSLEFTISDKPLEIKGRVLPPPELVMKKEREPYNFTPSKEGNWDVRDKEFYHAACIEHWGVVYFRKVDMTLIDSFVASLRRLGRQRGMSVSQPIKQLVDMKQLRKNLRSLKEEYPQLEILLIVLPSDDKQFYSRIKTIGDKDIGIVTQCVRYETVKYSNDAKVGKILFKVNAKMGGVNNTLQDIKYSTRILSSLGPVMIMGADVNHPPAVDKGDKVPTQPSIAAVVGSIDPHASKYFPVVRHQTPREEMILELEKMTKHLLTSVCKISNKPKPKRLILYRDGVSDSQISTILRFELQAIRDACTSLDKDYMPGITFIVVQKRHHTRFFPKNEKDGAGRQKNVPPGTVVDRYVTHPHDYDYYLCSQLGIKGTSRPAHYRVLWDDNNFSQDEIQGFTYALCHMYAPSSASISIPAPAHYAHQAALRGKVHLLGYKNEIGLQGEENHMLSDEELHSAVAMDDNNAMCKNMYYI</sequence>
<proteinExistence type="inferred from homology"/>
<dbReference type="AlphaFoldDB" id="A0AAN9A9H6"/>
<accession>A0AAN9A9H6</accession>
<dbReference type="InterPro" id="IPR036397">
    <property type="entry name" value="RNaseH_sf"/>
</dbReference>
<evidence type="ECO:0000259" key="3">
    <source>
        <dbReference type="PROSITE" id="PS50821"/>
    </source>
</evidence>
<keyword evidence="6" id="KW-1185">Reference proteome</keyword>
<dbReference type="SUPFAM" id="SSF53098">
    <property type="entry name" value="Ribonuclease H-like"/>
    <property type="match status" value="1"/>
</dbReference>
<evidence type="ECO:0000256" key="1">
    <source>
        <dbReference type="RuleBase" id="RU361178"/>
    </source>
</evidence>
<dbReference type="InterPro" id="IPR032474">
    <property type="entry name" value="Argonaute_N"/>
</dbReference>
<dbReference type="Gene3D" id="3.30.420.10">
    <property type="entry name" value="Ribonuclease H-like superfamily/Ribonuclease H"/>
    <property type="match status" value="1"/>
</dbReference>
<dbReference type="InterPro" id="IPR045246">
    <property type="entry name" value="Piwi_ago-like"/>
</dbReference>
<evidence type="ECO:0000313" key="5">
    <source>
        <dbReference type="EMBL" id="KAK7074842.1"/>
    </source>
</evidence>
<dbReference type="Pfam" id="PF02170">
    <property type="entry name" value="PAZ"/>
    <property type="match status" value="1"/>
</dbReference>
<dbReference type="InterPro" id="IPR014811">
    <property type="entry name" value="ArgoL1"/>
</dbReference>
<dbReference type="Pfam" id="PF16487">
    <property type="entry name" value="ArgoMid"/>
    <property type="match status" value="1"/>
</dbReference>
<dbReference type="Gene3D" id="3.40.50.2300">
    <property type="match status" value="1"/>
</dbReference>
<dbReference type="PROSITE" id="PS50822">
    <property type="entry name" value="PIWI"/>
    <property type="match status" value="1"/>
</dbReference>
<dbReference type="InterPro" id="IPR012337">
    <property type="entry name" value="RNaseH-like_sf"/>
</dbReference>
<dbReference type="PANTHER" id="PTHR22891">
    <property type="entry name" value="EUKARYOTIC TRANSLATION INITIATION FACTOR 2C"/>
    <property type="match status" value="1"/>
</dbReference>
<dbReference type="SMART" id="SM00950">
    <property type="entry name" value="Piwi"/>
    <property type="match status" value="1"/>
</dbReference>
<protein>
    <submittedName>
        <fullName evidence="5">Protein argonaute-3</fullName>
    </submittedName>
</protein>
<gene>
    <name evidence="5" type="primary">AGO3</name>
    <name evidence="5" type="ORF">SK128_000270</name>
</gene>
<feature type="domain" description="PAZ" evidence="3">
    <location>
        <begin position="244"/>
        <end position="356"/>
    </location>
</feature>
<dbReference type="InterPro" id="IPR003165">
    <property type="entry name" value="Piwi"/>
</dbReference>
<evidence type="ECO:0000259" key="4">
    <source>
        <dbReference type="PROSITE" id="PS50822"/>
    </source>
</evidence>
<feature type="region of interest" description="Disordered" evidence="2">
    <location>
        <begin position="1"/>
        <end position="22"/>
    </location>
</feature>
<dbReference type="PROSITE" id="PS50821">
    <property type="entry name" value="PAZ"/>
    <property type="match status" value="1"/>
</dbReference>
<dbReference type="EMBL" id="JAXCGZ010011433">
    <property type="protein sequence ID" value="KAK7074842.1"/>
    <property type="molecule type" value="Genomic_DNA"/>
</dbReference>
<dbReference type="GO" id="GO:0034587">
    <property type="term" value="P:piRNA processing"/>
    <property type="evidence" value="ECO:0007669"/>
    <property type="project" value="UniProtKB-ARBA"/>
</dbReference>
<dbReference type="SMART" id="SM00949">
    <property type="entry name" value="PAZ"/>
    <property type="match status" value="1"/>
</dbReference>
<dbReference type="Pfam" id="PF02171">
    <property type="entry name" value="Piwi"/>
    <property type="match status" value="1"/>
</dbReference>
<dbReference type="Pfam" id="PF16486">
    <property type="entry name" value="ArgoN"/>
    <property type="match status" value="1"/>
</dbReference>
<dbReference type="InterPro" id="IPR032473">
    <property type="entry name" value="Argonaute_Mid_dom"/>
</dbReference>
<dbReference type="SUPFAM" id="SSF101690">
    <property type="entry name" value="PAZ domain"/>
    <property type="match status" value="1"/>
</dbReference>
<dbReference type="CDD" id="cd04657">
    <property type="entry name" value="Piwi_ago-like"/>
    <property type="match status" value="1"/>
</dbReference>
<comment type="similarity">
    <text evidence="1">Belongs to the argonaute family.</text>
</comment>
<dbReference type="Proteomes" id="UP001381693">
    <property type="component" value="Unassembled WGS sequence"/>
</dbReference>
<dbReference type="SMART" id="SM01163">
    <property type="entry name" value="DUF1785"/>
    <property type="match status" value="1"/>
</dbReference>
<reference evidence="5 6" key="1">
    <citation type="submission" date="2023-11" db="EMBL/GenBank/DDBJ databases">
        <title>Halocaridina rubra genome assembly.</title>
        <authorList>
            <person name="Smith C."/>
        </authorList>
    </citation>
    <scope>NUCLEOTIDE SEQUENCE [LARGE SCALE GENOMIC DNA]</scope>
    <source>
        <strain evidence="5">EP-1</strain>
        <tissue evidence="5">Whole</tissue>
    </source>
</reference>
<feature type="domain" description="Piwi" evidence="4">
    <location>
        <begin position="522"/>
        <end position="825"/>
    </location>
</feature>
<evidence type="ECO:0000256" key="2">
    <source>
        <dbReference type="SAM" id="MobiDB-lite"/>
    </source>
</evidence>
<organism evidence="5 6">
    <name type="scientific">Halocaridina rubra</name>
    <name type="common">Hawaiian red shrimp</name>
    <dbReference type="NCBI Taxonomy" id="373956"/>
    <lineage>
        <taxon>Eukaryota</taxon>
        <taxon>Metazoa</taxon>
        <taxon>Ecdysozoa</taxon>
        <taxon>Arthropoda</taxon>
        <taxon>Crustacea</taxon>
        <taxon>Multicrustacea</taxon>
        <taxon>Malacostraca</taxon>
        <taxon>Eumalacostraca</taxon>
        <taxon>Eucarida</taxon>
        <taxon>Decapoda</taxon>
        <taxon>Pleocyemata</taxon>
        <taxon>Caridea</taxon>
        <taxon>Atyoidea</taxon>
        <taxon>Atyidae</taxon>
        <taxon>Halocaridina</taxon>
    </lineage>
</organism>
<dbReference type="Gene3D" id="2.170.260.10">
    <property type="entry name" value="paz domain"/>
    <property type="match status" value="1"/>
</dbReference>
<name>A0AAN9A9H6_HALRR</name>
<evidence type="ECO:0000313" key="6">
    <source>
        <dbReference type="Proteomes" id="UP001381693"/>
    </source>
</evidence>
<dbReference type="InterPro" id="IPR003100">
    <property type="entry name" value="PAZ_dom"/>
</dbReference>